<dbReference type="Proteomes" id="UP000501793">
    <property type="component" value="Chromosome"/>
</dbReference>
<name>A0ACA8ZD15_9BACL</name>
<evidence type="ECO:0000313" key="1">
    <source>
        <dbReference type="EMBL" id="CAB3395522.1"/>
    </source>
</evidence>
<gene>
    <name evidence="1" type="ORF">FAVT5_3428</name>
</gene>
<proteinExistence type="predicted"/>
<evidence type="ECO:0000313" key="2">
    <source>
        <dbReference type="Proteomes" id="UP000501793"/>
    </source>
</evidence>
<accession>A0ACA8ZD15</accession>
<keyword evidence="2" id="KW-1185">Reference proteome</keyword>
<protein>
    <submittedName>
        <fullName evidence="1">Uncharacterized protein</fullName>
    </submittedName>
</protein>
<organism evidence="1 2">
    <name type="scientific">Kyrpidia spormannii</name>
    <dbReference type="NCBI Taxonomy" id="2055160"/>
    <lineage>
        <taxon>Bacteria</taxon>
        <taxon>Bacillati</taxon>
        <taxon>Bacillota</taxon>
        <taxon>Bacilli</taxon>
        <taxon>Bacillales</taxon>
        <taxon>Alicyclobacillaceae</taxon>
        <taxon>Kyrpidia</taxon>
    </lineage>
</organism>
<sequence>MSMSQVPVRGRNGKPDRENARPGLAPGDRAKKEGGTIARS</sequence>
<reference evidence="1" key="1">
    <citation type="submission" date="2020-04" db="EMBL/GenBank/DDBJ databases">
        <authorList>
            <person name="Hogendoorn C."/>
        </authorList>
    </citation>
    <scope>NUCLEOTIDE SEQUENCE</scope>
    <source>
        <strain evidence="1">FAVT5</strain>
    </source>
</reference>
<dbReference type="EMBL" id="LR792684">
    <property type="protein sequence ID" value="CAB3395522.1"/>
    <property type="molecule type" value="Genomic_DNA"/>
</dbReference>